<evidence type="ECO:0000256" key="7">
    <source>
        <dbReference type="ARBA" id="ARBA00022927"/>
    </source>
</evidence>
<dbReference type="SUPFAM" id="SSF47781">
    <property type="entry name" value="RuvA domain 2-like"/>
    <property type="match status" value="1"/>
</dbReference>
<comment type="caution">
    <text evidence="14">The sequence shown here is derived from an EMBL/GenBank/DDBJ whole genome shotgun (WGS) entry which is preliminary data.</text>
</comment>
<keyword evidence="3 10" id="KW-0813">Transport</keyword>
<evidence type="ECO:0000259" key="13">
    <source>
        <dbReference type="Pfam" id="PF21687"/>
    </source>
</evidence>
<dbReference type="InterPro" id="IPR049031">
    <property type="entry name" value="T2SSK_SAM-like_1st"/>
</dbReference>
<dbReference type="EMBL" id="JAJHNU010000002">
    <property type="protein sequence ID" value="MDN4121594.1"/>
    <property type="molecule type" value="Genomic_DNA"/>
</dbReference>
<protein>
    <recommendedName>
        <fullName evidence="10">Type II secretion system protein K</fullName>
    </recommendedName>
</protein>
<keyword evidence="7" id="KW-0653">Protein transport</keyword>
<organism evidence="14 15">
    <name type="scientific">Alcaligenes endophyticus</name>
    <dbReference type="NCBI Taxonomy" id="1929088"/>
    <lineage>
        <taxon>Bacteria</taxon>
        <taxon>Pseudomonadati</taxon>
        <taxon>Pseudomonadota</taxon>
        <taxon>Betaproteobacteria</taxon>
        <taxon>Burkholderiales</taxon>
        <taxon>Alcaligenaceae</taxon>
        <taxon>Alcaligenes</taxon>
    </lineage>
</organism>
<dbReference type="InterPro" id="IPR010994">
    <property type="entry name" value="RuvA_2-like"/>
</dbReference>
<keyword evidence="8" id="KW-1133">Transmembrane helix</keyword>
<evidence type="ECO:0000256" key="8">
    <source>
        <dbReference type="ARBA" id="ARBA00022989"/>
    </source>
</evidence>
<gene>
    <name evidence="14" type="primary">gspK</name>
    <name evidence="14" type="ORF">LMS43_09865</name>
</gene>
<evidence type="ECO:0000259" key="12">
    <source>
        <dbReference type="Pfam" id="PF03934"/>
    </source>
</evidence>
<dbReference type="Gene3D" id="1.10.40.60">
    <property type="entry name" value="EpsJ-like"/>
    <property type="match status" value="2"/>
</dbReference>
<evidence type="ECO:0000256" key="1">
    <source>
        <dbReference type="ARBA" id="ARBA00004533"/>
    </source>
</evidence>
<name>A0ABT8EJW5_9BURK</name>
<feature type="domain" description="T2SS protein K first SAM-like" evidence="13">
    <location>
        <begin position="109"/>
        <end position="224"/>
    </location>
</feature>
<dbReference type="Proteomes" id="UP001168613">
    <property type="component" value="Unassembled WGS sequence"/>
</dbReference>
<dbReference type="PIRSF" id="PIRSF002786">
    <property type="entry name" value="XcpX"/>
    <property type="match status" value="1"/>
</dbReference>
<keyword evidence="5 10" id="KW-0997">Cell inner membrane</keyword>
<evidence type="ECO:0000313" key="14">
    <source>
        <dbReference type="EMBL" id="MDN4121594.1"/>
    </source>
</evidence>
<evidence type="ECO:0000256" key="6">
    <source>
        <dbReference type="ARBA" id="ARBA00022692"/>
    </source>
</evidence>
<evidence type="ECO:0000256" key="5">
    <source>
        <dbReference type="ARBA" id="ARBA00022519"/>
    </source>
</evidence>
<comment type="similarity">
    <text evidence="2 10">Belongs to the GSP K family.</text>
</comment>
<keyword evidence="9 10" id="KW-0472">Membrane</keyword>
<evidence type="ECO:0000256" key="11">
    <source>
        <dbReference type="SAM" id="MobiDB-lite"/>
    </source>
</evidence>
<evidence type="ECO:0000256" key="3">
    <source>
        <dbReference type="ARBA" id="ARBA00022448"/>
    </source>
</evidence>
<dbReference type="PANTHER" id="PTHR38831">
    <property type="entry name" value="TYPE II SECRETION SYSTEM PROTEIN K"/>
    <property type="match status" value="1"/>
</dbReference>
<evidence type="ECO:0000256" key="2">
    <source>
        <dbReference type="ARBA" id="ARBA00007246"/>
    </source>
</evidence>
<reference evidence="14" key="1">
    <citation type="submission" date="2021-11" db="EMBL/GenBank/DDBJ databases">
        <title>Draft genome sequence of Alcaligenes endophyticus type strain CCUG 75668T.</title>
        <authorList>
            <person name="Salva-Serra F."/>
            <person name="Duran R.E."/>
            <person name="Seeger M."/>
            <person name="Moore E.R.B."/>
            <person name="Jaen-Luchoro D."/>
        </authorList>
    </citation>
    <scope>NUCLEOTIDE SEQUENCE</scope>
    <source>
        <strain evidence="14">CCUG 75668</strain>
    </source>
</reference>
<dbReference type="InterPro" id="IPR005628">
    <property type="entry name" value="GspK"/>
</dbReference>
<dbReference type="InterPro" id="IPR038072">
    <property type="entry name" value="GspK_central_sf"/>
</dbReference>
<proteinExistence type="inferred from homology"/>
<feature type="domain" description="T2SS protein K second SAM-like" evidence="12">
    <location>
        <begin position="228"/>
        <end position="279"/>
    </location>
</feature>
<comment type="subcellular location">
    <subcellularLocation>
        <location evidence="1 10">Cell inner membrane</location>
    </subcellularLocation>
</comment>
<evidence type="ECO:0000256" key="9">
    <source>
        <dbReference type="ARBA" id="ARBA00023136"/>
    </source>
</evidence>
<evidence type="ECO:0000313" key="15">
    <source>
        <dbReference type="Proteomes" id="UP001168613"/>
    </source>
</evidence>
<keyword evidence="6" id="KW-0812">Transmembrane</keyword>
<dbReference type="Pfam" id="PF21687">
    <property type="entry name" value="T2SSK_1st"/>
    <property type="match status" value="1"/>
</dbReference>
<dbReference type="Pfam" id="PF03934">
    <property type="entry name" value="T2SSK"/>
    <property type="match status" value="1"/>
</dbReference>
<dbReference type="NCBIfam" id="NF037980">
    <property type="entry name" value="T2SS_GspK"/>
    <property type="match status" value="1"/>
</dbReference>
<accession>A0ABT8EJW5</accession>
<dbReference type="RefSeq" id="WP_266124265.1">
    <property type="nucleotide sequence ID" value="NZ_JAJHNU010000002.1"/>
</dbReference>
<keyword evidence="4 10" id="KW-1003">Cell membrane</keyword>
<dbReference type="InterPro" id="IPR049179">
    <property type="entry name" value="T2SSK_SAM-like_2nd"/>
</dbReference>
<sequence>MHPSQSPAPGMAVISVLLIVALIAGLATALMTRQNTVLHSVQNEQYRLRNYWLLRGEINHVQARLRHISHRQPVVRLGGDWSSSGQSRPITLDNGIPARLYTLITDEQSKYNLTNLVERGQIQPKEVSAFLRLCALLGVPPAQAELISQRVISSLIDDQAPDTAPPHKQTGTHSVVSSPSHPVQAKAPHHRAPRLRVLHDLTAVPGVQAATLARLQPYVTVLPERTWINANTASPVVIAAWVPGLSLEQAKALLKSRDQGTWFINHGDIIQRLNMPQLPSHEVLLGITSSWFHVQALVQSAQGISQIQALIHHDIRQQRTQLMWLREGV</sequence>
<keyword evidence="15" id="KW-1185">Reference proteome</keyword>
<dbReference type="SUPFAM" id="SSF158544">
    <property type="entry name" value="GspK insert domain-like"/>
    <property type="match status" value="1"/>
</dbReference>
<dbReference type="PANTHER" id="PTHR38831:SF1">
    <property type="entry name" value="TYPE II SECRETION SYSTEM PROTEIN K-RELATED"/>
    <property type="match status" value="1"/>
</dbReference>
<evidence type="ECO:0000256" key="4">
    <source>
        <dbReference type="ARBA" id="ARBA00022475"/>
    </source>
</evidence>
<dbReference type="Gene3D" id="3.30.1300.30">
    <property type="entry name" value="GSPII I/J protein-like"/>
    <property type="match status" value="1"/>
</dbReference>
<feature type="compositionally biased region" description="Low complexity" evidence="11">
    <location>
        <begin position="173"/>
        <end position="183"/>
    </location>
</feature>
<evidence type="ECO:0000256" key="10">
    <source>
        <dbReference type="PIRNR" id="PIRNR002786"/>
    </source>
</evidence>
<feature type="region of interest" description="Disordered" evidence="11">
    <location>
        <begin position="158"/>
        <end position="191"/>
    </location>
</feature>